<evidence type="ECO:0000313" key="2">
    <source>
        <dbReference type="Proteomes" id="UP000318995"/>
    </source>
</evidence>
<organism evidence="1 2">
    <name type="scientific">Botrimarina hoheduenensis</name>
    <dbReference type="NCBI Taxonomy" id="2528000"/>
    <lineage>
        <taxon>Bacteria</taxon>
        <taxon>Pseudomonadati</taxon>
        <taxon>Planctomycetota</taxon>
        <taxon>Planctomycetia</taxon>
        <taxon>Pirellulales</taxon>
        <taxon>Lacipirellulaceae</taxon>
        <taxon>Botrimarina</taxon>
    </lineage>
</organism>
<gene>
    <name evidence="1" type="ORF">Pla111_03340</name>
</gene>
<dbReference type="AlphaFoldDB" id="A0A5C5WEQ8"/>
<sequence>MPETNPLSSSVSSSATPFAAEVPSDLARLSEAIGALPPEHAANLIPLLERVVESTGRRRRILSLVQDALGQLRLDMKYLMFDLEATRRERDAFQQKLNECSDSAEGDDA</sequence>
<dbReference type="RefSeq" id="WP_146570722.1">
    <property type="nucleotide sequence ID" value="NZ_SJPH01000001.1"/>
</dbReference>
<name>A0A5C5WEQ8_9BACT</name>
<proteinExistence type="predicted"/>
<reference evidence="1 2" key="1">
    <citation type="submission" date="2019-02" db="EMBL/GenBank/DDBJ databases">
        <title>Deep-cultivation of Planctomycetes and their phenomic and genomic characterization uncovers novel biology.</title>
        <authorList>
            <person name="Wiegand S."/>
            <person name="Jogler M."/>
            <person name="Boedeker C."/>
            <person name="Pinto D."/>
            <person name="Vollmers J."/>
            <person name="Rivas-Marin E."/>
            <person name="Kohn T."/>
            <person name="Peeters S.H."/>
            <person name="Heuer A."/>
            <person name="Rast P."/>
            <person name="Oberbeckmann S."/>
            <person name="Bunk B."/>
            <person name="Jeske O."/>
            <person name="Meyerdierks A."/>
            <person name="Storesund J.E."/>
            <person name="Kallscheuer N."/>
            <person name="Luecker S."/>
            <person name="Lage O.M."/>
            <person name="Pohl T."/>
            <person name="Merkel B.J."/>
            <person name="Hornburger P."/>
            <person name="Mueller R.-W."/>
            <person name="Bruemmer F."/>
            <person name="Labrenz M."/>
            <person name="Spormann A.M."/>
            <person name="Op Den Camp H."/>
            <person name="Overmann J."/>
            <person name="Amann R."/>
            <person name="Jetten M.S.M."/>
            <person name="Mascher T."/>
            <person name="Medema M.H."/>
            <person name="Devos D.P."/>
            <person name="Kaster A.-K."/>
            <person name="Ovreas L."/>
            <person name="Rohde M."/>
            <person name="Galperin M.Y."/>
            <person name="Jogler C."/>
        </authorList>
    </citation>
    <scope>NUCLEOTIDE SEQUENCE [LARGE SCALE GENOMIC DNA]</scope>
    <source>
        <strain evidence="1 2">Pla111</strain>
    </source>
</reference>
<evidence type="ECO:0000313" key="1">
    <source>
        <dbReference type="EMBL" id="TWT48561.1"/>
    </source>
</evidence>
<dbReference type="Proteomes" id="UP000318995">
    <property type="component" value="Unassembled WGS sequence"/>
</dbReference>
<keyword evidence="2" id="KW-1185">Reference proteome</keyword>
<protein>
    <submittedName>
        <fullName evidence="1">Uncharacterized protein</fullName>
    </submittedName>
</protein>
<dbReference type="EMBL" id="SJPH01000001">
    <property type="protein sequence ID" value="TWT48561.1"/>
    <property type="molecule type" value="Genomic_DNA"/>
</dbReference>
<accession>A0A5C5WEQ8</accession>
<dbReference type="OrthoDB" id="286017at2"/>
<comment type="caution">
    <text evidence="1">The sequence shown here is derived from an EMBL/GenBank/DDBJ whole genome shotgun (WGS) entry which is preliminary data.</text>
</comment>